<keyword evidence="2" id="KW-1185">Reference proteome</keyword>
<evidence type="ECO:0000313" key="2">
    <source>
        <dbReference type="Proteomes" id="UP001201812"/>
    </source>
</evidence>
<protein>
    <submittedName>
        <fullName evidence="1">Uncharacterized protein</fullName>
    </submittedName>
</protein>
<dbReference type="Proteomes" id="UP001201812">
    <property type="component" value="Unassembled WGS sequence"/>
</dbReference>
<organism evidence="1 2">
    <name type="scientific">Ditylenchus destructor</name>
    <dbReference type="NCBI Taxonomy" id="166010"/>
    <lineage>
        <taxon>Eukaryota</taxon>
        <taxon>Metazoa</taxon>
        <taxon>Ecdysozoa</taxon>
        <taxon>Nematoda</taxon>
        <taxon>Chromadorea</taxon>
        <taxon>Rhabditida</taxon>
        <taxon>Tylenchina</taxon>
        <taxon>Tylenchomorpha</taxon>
        <taxon>Sphaerularioidea</taxon>
        <taxon>Anguinidae</taxon>
        <taxon>Anguininae</taxon>
        <taxon>Ditylenchus</taxon>
    </lineage>
</organism>
<gene>
    <name evidence="1" type="ORF">DdX_17870</name>
</gene>
<dbReference type="EMBL" id="JAKKPZ010000215">
    <property type="protein sequence ID" value="KAI1698503.1"/>
    <property type="molecule type" value="Genomic_DNA"/>
</dbReference>
<comment type="caution">
    <text evidence="1">The sequence shown here is derived from an EMBL/GenBank/DDBJ whole genome shotgun (WGS) entry which is preliminary data.</text>
</comment>
<sequence length="111" mass="12547">MVKKPRTTKESQEIVKRHMLCHPAKANLCQSPLEISFSALRVHFSANQVLAQMLVILFIGGITVDYNRWNGALNDRKCQKVLEKSYVKLAELAPPAPTQSVIFYVYTVDAK</sequence>
<evidence type="ECO:0000313" key="1">
    <source>
        <dbReference type="EMBL" id="KAI1698503.1"/>
    </source>
</evidence>
<reference evidence="1" key="1">
    <citation type="submission" date="2022-01" db="EMBL/GenBank/DDBJ databases">
        <title>Genome Sequence Resource for Two Populations of Ditylenchus destructor, the Migratory Endoparasitic Phytonematode.</title>
        <authorList>
            <person name="Zhang H."/>
            <person name="Lin R."/>
            <person name="Xie B."/>
        </authorList>
    </citation>
    <scope>NUCLEOTIDE SEQUENCE</scope>
    <source>
        <strain evidence="1">BazhouSP</strain>
    </source>
</reference>
<accession>A0AAD4QVE8</accession>
<proteinExistence type="predicted"/>
<name>A0AAD4QVE8_9BILA</name>
<dbReference type="AlphaFoldDB" id="A0AAD4QVE8"/>